<dbReference type="AlphaFoldDB" id="A0A6M3M8A2"/>
<organism evidence="1">
    <name type="scientific">viral metagenome</name>
    <dbReference type="NCBI Taxonomy" id="1070528"/>
    <lineage>
        <taxon>unclassified sequences</taxon>
        <taxon>metagenomes</taxon>
        <taxon>organismal metagenomes</taxon>
    </lineage>
</organism>
<protein>
    <recommendedName>
        <fullName evidence="2">Tail protein</fullName>
    </recommendedName>
</protein>
<accession>A0A6M3M8A2</accession>
<gene>
    <name evidence="1" type="ORF">MM171A00145_0049</name>
</gene>
<reference evidence="1" key="1">
    <citation type="submission" date="2020-03" db="EMBL/GenBank/DDBJ databases">
        <title>The deep terrestrial virosphere.</title>
        <authorList>
            <person name="Holmfeldt K."/>
            <person name="Nilsson E."/>
            <person name="Simone D."/>
            <person name="Lopez-Fernandez M."/>
            <person name="Wu X."/>
            <person name="de Brujin I."/>
            <person name="Lundin D."/>
            <person name="Andersson A."/>
            <person name="Bertilsson S."/>
            <person name="Dopson M."/>
        </authorList>
    </citation>
    <scope>NUCLEOTIDE SEQUENCE</scope>
    <source>
        <strain evidence="1">MM171A00145</strain>
    </source>
</reference>
<proteinExistence type="predicted"/>
<evidence type="ECO:0000313" key="1">
    <source>
        <dbReference type="EMBL" id="QJB01112.1"/>
    </source>
</evidence>
<sequence>MPTDTGITGWTEEMQQEFVRLIDGLSSMRGFRTGLTAYFEYLLEAITTGQVPIVVANNTGGDLLAGVPIYIASSDAGGLPELGLADADVSGRPCQLILAEDIPTGGSGLAYGVGVIIGVNTAAWAEDTKLFVSETAGTLTSTAPTNADARSQEVAVVELQATAALGGRIRVYPELTSQQVVGTSELQDGILTAAAAGRAKMADGYFVNAVVAKFADGLFAADDASRAKFVASFLGNTAIGRALMESGFFNAATALDKFAANSMDNTFTDSAFAADAFAADAGSRAKFADLIWPWLKMDALMRARSAQVAMDTSVAVPTAAAGRGMVVGTVGELLVEAQGVADLTVQIAIGGDCYSHQGRGNTVAAVVALAGFTIPAGAGEERNDIVVVAADGTVTRRVGAEGAPAQPDAVLTAGDVPLARVTLTQGVDIAIQAGNVVDLRERGGVAGAKLIDASVLTAALEDDCLAAGAVGRAKMATDFFNAATALDKFGADSLDNPFCDAAFIANAFAADADSRAIFQDGIWTPAKLQASLIADAFTLPALGAWGATVDGVETGGGGMCGASPTLTNAAQAYCKVYDIGSTTYSDLALSSALAGWAANWQLTADAASEEVGDASYFGDDNQFCEIGLDLAGALATWGADGGVWEYWNGAAYVAIPAGTFYDNMDTTAQLTGLRSFQQSGAFTFMPPADWAANDVDGQTAFWIRYRITALQVTQTPITNAEEHSVVTPLDGFQSPWNGIIDTIHLVDNAAVLHTTADVLFFLMNHTAHTSSTTLTFAQDTRCDVWAGEALTVTEGDILSVHCVQQDGAAEPTGVMLTCHGTRT</sequence>
<evidence type="ECO:0008006" key="2">
    <source>
        <dbReference type="Google" id="ProtNLM"/>
    </source>
</evidence>
<name>A0A6M3M8A2_9ZZZZ</name>
<dbReference type="EMBL" id="MT143705">
    <property type="protein sequence ID" value="QJB01112.1"/>
    <property type="molecule type" value="Genomic_DNA"/>
</dbReference>